<keyword evidence="1" id="KW-0472">Membrane</keyword>
<dbReference type="AlphaFoldDB" id="A0A2A5SZV4"/>
<protein>
    <submittedName>
        <fullName evidence="2">Uncharacterized protein</fullName>
    </submittedName>
</protein>
<name>A0A2A5SZV4_9GAMM</name>
<accession>A0A2A5SZV4</accession>
<keyword evidence="1" id="KW-0812">Transmembrane</keyword>
<evidence type="ECO:0000313" key="2">
    <source>
        <dbReference type="EMBL" id="PCS21435.1"/>
    </source>
</evidence>
<dbReference type="EMBL" id="NBYY01000034">
    <property type="protein sequence ID" value="PCS21435.1"/>
    <property type="molecule type" value="Genomic_DNA"/>
</dbReference>
<evidence type="ECO:0000313" key="3">
    <source>
        <dbReference type="Proteomes" id="UP000219020"/>
    </source>
</evidence>
<feature type="transmembrane region" description="Helical" evidence="1">
    <location>
        <begin position="24"/>
        <end position="43"/>
    </location>
</feature>
<reference evidence="3" key="1">
    <citation type="submission" date="2017-04" db="EMBL/GenBank/DDBJ databases">
        <title>Genome evolution of the luminous symbionts of deep sea anglerfish.</title>
        <authorList>
            <person name="Hendry T.A."/>
        </authorList>
    </citation>
    <scope>NUCLEOTIDE SEQUENCE [LARGE SCALE GENOMIC DNA]</scope>
</reference>
<evidence type="ECO:0000256" key="1">
    <source>
        <dbReference type="SAM" id="Phobius"/>
    </source>
</evidence>
<organism evidence="2 3">
    <name type="scientific">Candidatus Enterovibrio escicola</name>
    <dbReference type="NCBI Taxonomy" id="1927127"/>
    <lineage>
        <taxon>Bacteria</taxon>
        <taxon>Pseudomonadati</taxon>
        <taxon>Pseudomonadota</taxon>
        <taxon>Gammaproteobacteria</taxon>
        <taxon>Vibrionales</taxon>
        <taxon>Vibrionaceae</taxon>
        <taxon>Enterovibrio</taxon>
    </lineage>
</organism>
<proteinExistence type="predicted"/>
<sequence length="44" mass="4983">MHALKAATFTQKGTELQFTNAGLYYFQLLILCFAFSIITSRLIP</sequence>
<gene>
    <name evidence="2" type="ORF">BTN49_2974</name>
</gene>
<comment type="caution">
    <text evidence="2">The sequence shown here is derived from an EMBL/GenBank/DDBJ whole genome shotgun (WGS) entry which is preliminary data.</text>
</comment>
<dbReference type="Proteomes" id="UP000219020">
    <property type="component" value="Unassembled WGS sequence"/>
</dbReference>
<keyword evidence="3" id="KW-1185">Reference proteome</keyword>
<keyword evidence="1" id="KW-1133">Transmembrane helix</keyword>